<name>A1S199_THEPD</name>
<dbReference type="RefSeq" id="WP_011753494.1">
    <property type="nucleotide sequence ID" value="NC_008698.1"/>
</dbReference>
<gene>
    <name evidence="1" type="ordered locus">Tpen_1834</name>
</gene>
<evidence type="ECO:0000313" key="1">
    <source>
        <dbReference type="EMBL" id="ABL79229.1"/>
    </source>
</evidence>
<proteinExistence type="predicted"/>
<sequence>MKKVLWALDIPAFREAVRLLEESLKDQVQVVGVGPLYSADEVLKLIRELEADEVVTAIEDPCEMNKLLSSGVQPLVMITEDVAECGSREECLEYESKGYLLLEKEDGVKVVALKEFLRVVDIMFQLVEPSEVHVHDEEE</sequence>
<reference evidence="2" key="1">
    <citation type="journal article" date="2008" name="J. Bacteriol.">
        <title>Genome sequence of Thermofilum pendens reveals an exceptional loss of biosynthetic pathways without genome reduction.</title>
        <authorList>
            <person name="Anderson I."/>
            <person name="Rodriguez J."/>
            <person name="Susanti D."/>
            <person name="Porat I."/>
            <person name="Reich C."/>
            <person name="Ulrich L.E."/>
            <person name="Elkins J.G."/>
            <person name="Mavromatis K."/>
            <person name="Lykidis A."/>
            <person name="Kim E."/>
            <person name="Thompson L.S."/>
            <person name="Nolan M."/>
            <person name="Land M."/>
            <person name="Copeland A."/>
            <person name="Lapidus A."/>
            <person name="Lucas S."/>
            <person name="Detter C."/>
            <person name="Zhulin I.B."/>
            <person name="Olsen G.J."/>
            <person name="Whitman W."/>
            <person name="Mukhopadhyay B."/>
            <person name="Bristow J."/>
            <person name="Kyrpides N."/>
        </authorList>
    </citation>
    <scope>NUCLEOTIDE SEQUENCE [LARGE SCALE GENOMIC DNA]</scope>
    <source>
        <strain evidence="2">DSM 2475 / Hrk 5</strain>
    </source>
</reference>
<dbReference type="EnsemblBacteria" id="ABL79229">
    <property type="protein sequence ID" value="ABL79229"/>
    <property type="gene ID" value="Tpen_1834"/>
</dbReference>
<dbReference type="GeneID" id="4602071"/>
<dbReference type="AlphaFoldDB" id="A1S199"/>
<protein>
    <submittedName>
        <fullName evidence="1">Uncharacterized protein</fullName>
    </submittedName>
</protein>
<dbReference type="OrthoDB" id="31425at2157"/>
<dbReference type="Proteomes" id="UP000000641">
    <property type="component" value="Chromosome"/>
</dbReference>
<accession>A1S199</accession>
<dbReference type="EMBL" id="CP000505">
    <property type="protein sequence ID" value="ABL79229.1"/>
    <property type="molecule type" value="Genomic_DNA"/>
</dbReference>
<evidence type="ECO:0000313" key="2">
    <source>
        <dbReference type="Proteomes" id="UP000000641"/>
    </source>
</evidence>
<dbReference type="KEGG" id="tpe:Tpen_1834"/>
<dbReference type="HOGENOM" id="CLU_1801798_0_0_2"/>
<dbReference type="STRING" id="368408.Tpen_1834"/>
<organism evidence="1 2">
    <name type="scientific">Thermofilum pendens (strain DSM 2475 / Hrk 5)</name>
    <dbReference type="NCBI Taxonomy" id="368408"/>
    <lineage>
        <taxon>Archaea</taxon>
        <taxon>Thermoproteota</taxon>
        <taxon>Thermoprotei</taxon>
        <taxon>Thermofilales</taxon>
        <taxon>Thermofilaceae</taxon>
        <taxon>Thermofilum</taxon>
    </lineage>
</organism>
<dbReference type="eggNOG" id="arCOG14929">
    <property type="taxonomic scope" value="Archaea"/>
</dbReference>
<keyword evidence="2" id="KW-1185">Reference proteome</keyword>